<dbReference type="GO" id="GO:0042797">
    <property type="term" value="P:tRNA transcription by RNA polymerase III"/>
    <property type="evidence" value="ECO:0007669"/>
    <property type="project" value="TreeGrafter"/>
</dbReference>
<name>A0A0N1P012_9EURO</name>
<dbReference type="OrthoDB" id="5836119at2759"/>
<keyword evidence="4" id="KW-0539">Nucleus</keyword>
<comment type="caution">
    <text evidence="6">The sequence shown here is derived from an EMBL/GenBank/DDBJ whole genome shotgun (WGS) entry which is preliminary data.</text>
</comment>
<protein>
    <recommendedName>
        <fullName evidence="8">DNA-directed RNA polymerase III subunit rpc4</fullName>
    </recommendedName>
</protein>
<feature type="compositionally biased region" description="Polar residues" evidence="5">
    <location>
        <begin position="342"/>
        <end position="354"/>
    </location>
</feature>
<dbReference type="Proteomes" id="UP000038010">
    <property type="component" value="Unassembled WGS sequence"/>
</dbReference>
<feature type="region of interest" description="Disordered" evidence="5">
    <location>
        <begin position="576"/>
        <end position="620"/>
    </location>
</feature>
<dbReference type="EMBL" id="LFJN01000019">
    <property type="protein sequence ID" value="KPI38273.1"/>
    <property type="molecule type" value="Genomic_DNA"/>
</dbReference>
<evidence type="ECO:0000313" key="7">
    <source>
        <dbReference type="Proteomes" id="UP000038010"/>
    </source>
</evidence>
<feature type="compositionally biased region" description="Low complexity" evidence="5">
    <location>
        <begin position="58"/>
        <end position="82"/>
    </location>
</feature>
<evidence type="ECO:0008006" key="8">
    <source>
        <dbReference type="Google" id="ProtNLM"/>
    </source>
</evidence>
<dbReference type="Pfam" id="PF05132">
    <property type="entry name" value="RNA_pol_Rpc4"/>
    <property type="match status" value="1"/>
</dbReference>
<evidence type="ECO:0000256" key="1">
    <source>
        <dbReference type="ARBA" id="ARBA00004123"/>
    </source>
</evidence>
<feature type="compositionally biased region" description="Low complexity" evidence="5">
    <location>
        <begin position="10"/>
        <end position="33"/>
    </location>
</feature>
<dbReference type="GO" id="GO:0005666">
    <property type="term" value="C:RNA polymerase III complex"/>
    <property type="evidence" value="ECO:0007669"/>
    <property type="project" value="InterPro"/>
</dbReference>
<dbReference type="RefSeq" id="XP_017998236.1">
    <property type="nucleotide sequence ID" value="XM_018140942.1"/>
</dbReference>
<keyword evidence="3" id="KW-0804">Transcription</keyword>
<feature type="compositionally biased region" description="Gly residues" evidence="5">
    <location>
        <begin position="83"/>
        <end position="100"/>
    </location>
</feature>
<evidence type="ECO:0000256" key="2">
    <source>
        <dbReference type="ARBA" id="ARBA00022478"/>
    </source>
</evidence>
<reference evidence="6 7" key="1">
    <citation type="submission" date="2015-06" db="EMBL/GenBank/DDBJ databases">
        <title>Draft genome of the ant-associated black yeast Phialophora attae CBS 131958.</title>
        <authorList>
            <person name="Moreno L.F."/>
            <person name="Stielow B.J."/>
            <person name="de Hoog S."/>
            <person name="Vicente V.A."/>
            <person name="Weiss V.A."/>
            <person name="de Vries M."/>
            <person name="Cruz L.M."/>
            <person name="Souza E.M."/>
        </authorList>
    </citation>
    <scope>NUCLEOTIDE SEQUENCE [LARGE SCALE GENOMIC DNA]</scope>
    <source>
        <strain evidence="6 7">CBS 131958</strain>
    </source>
</reference>
<feature type="region of interest" description="Disordered" evidence="5">
    <location>
        <begin position="196"/>
        <end position="389"/>
    </location>
</feature>
<dbReference type="STRING" id="1664694.A0A0N1P012"/>
<dbReference type="GO" id="GO:0003677">
    <property type="term" value="F:DNA binding"/>
    <property type="evidence" value="ECO:0007669"/>
    <property type="project" value="InterPro"/>
</dbReference>
<feature type="compositionally biased region" description="Basic and acidic residues" evidence="5">
    <location>
        <begin position="593"/>
        <end position="608"/>
    </location>
</feature>
<feature type="compositionally biased region" description="Gly residues" evidence="5">
    <location>
        <begin position="111"/>
        <end position="122"/>
    </location>
</feature>
<feature type="region of interest" description="Disordered" evidence="5">
    <location>
        <begin position="457"/>
        <end position="490"/>
    </location>
</feature>
<keyword evidence="2" id="KW-0240">DNA-directed RNA polymerase</keyword>
<keyword evidence="7" id="KW-1185">Reference proteome</keyword>
<dbReference type="GeneID" id="28732823"/>
<feature type="compositionally biased region" description="Acidic residues" evidence="5">
    <location>
        <begin position="240"/>
        <end position="250"/>
    </location>
</feature>
<dbReference type="AlphaFoldDB" id="A0A0N1P012"/>
<dbReference type="InterPro" id="IPR007811">
    <property type="entry name" value="RPC4"/>
</dbReference>
<feature type="region of interest" description="Disordered" evidence="5">
    <location>
        <begin position="1"/>
        <end position="123"/>
    </location>
</feature>
<accession>A0A0N1P012</accession>
<sequence>MSSPPGSDQPSTTNTSARSTPAASRASTRAAPRGSITRKTKAEREKYAADEAARAARRNNAASSSTTTGTPHTANTGPARRGTGTGRGARGGAGGRGGAVGREATHIRSDGSGGGVFGGSAGGAVNRRATAAERRALGVGQEEWLSGEAAQKIEDAGGSAATAKCKGNKTAVAGSQSGKPEADAEEDELVTAALQQKAYEPETITIEEDEDPDEVRRDIERIWISSEDEAEGEANTMDQTGEDDEEEDDIITSKGKQRTGTIESKTKPRRPGGGGGGLRPLRAPHQTNGASSAASHQRAASEQKPSRNKREFTAILVGDDSDAMDVDSPAQVTVTGHERQRSTLNPYKDLSTSPELKKRTLSSATPKRSLARDAKAYASETPEERAERLRVAEDTARLIDLLIPDSTNHAYGVSAKGKGKAKLPDPDTQQQRGQLFLMQFPPITPLLLDPVAEAAAAEEADKDATVATEATETKPNPPEVQIKSEPGTAGDMSRATLLARQTANQTRIKQQGYITAPDLLPPDPAAQLPQGVVGKLRVHASGKVSIDWGGVSMTGRMGVNTDFASEGLLVDSGGVLNDANPEVDAEDGAAGEARPENDDQAKWEERQRMNPQSSRHKGKVYALGQIKGKMVVVPDWGKIYD</sequence>
<evidence type="ECO:0000313" key="6">
    <source>
        <dbReference type="EMBL" id="KPI38273.1"/>
    </source>
</evidence>
<evidence type="ECO:0000256" key="5">
    <source>
        <dbReference type="SAM" id="MobiDB-lite"/>
    </source>
</evidence>
<feature type="compositionally biased region" description="Basic and acidic residues" evidence="5">
    <location>
        <begin position="299"/>
        <end position="312"/>
    </location>
</feature>
<proteinExistence type="predicted"/>
<feature type="compositionally biased region" description="Low complexity" evidence="5">
    <location>
        <begin position="465"/>
        <end position="474"/>
    </location>
</feature>
<evidence type="ECO:0000256" key="3">
    <source>
        <dbReference type="ARBA" id="ARBA00023163"/>
    </source>
</evidence>
<feature type="compositionally biased region" description="Basic and acidic residues" evidence="5">
    <location>
        <begin position="40"/>
        <end position="54"/>
    </location>
</feature>
<dbReference type="VEuPathDB" id="FungiDB:AB675_12043"/>
<dbReference type="PANTHER" id="PTHR13408:SF0">
    <property type="entry name" value="DNA-DIRECTED RNA POLYMERASE III SUBUNIT RPC4"/>
    <property type="match status" value="1"/>
</dbReference>
<dbReference type="PANTHER" id="PTHR13408">
    <property type="entry name" value="DNA-DIRECTED RNA POLYMERASE III"/>
    <property type="match status" value="1"/>
</dbReference>
<gene>
    <name evidence="6" type="ORF">AB675_12043</name>
</gene>
<comment type="subcellular location">
    <subcellularLocation>
        <location evidence="1">Nucleus</location>
    </subcellularLocation>
</comment>
<evidence type="ECO:0000256" key="4">
    <source>
        <dbReference type="ARBA" id="ARBA00023242"/>
    </source>
</evidence>
<organism evidence="6 7">
    <name type="scientific">Cyphellophora attinorum</name>
    <dbReference type="NCBI Taxonomy" id="1664694"/>
    <lineage>
        <taxon>Eukaryota</taxon>
        <taxon>Fungi</taxon>
        <taxon>Dikarya</taxon>
        <taxon>Ascomycota</taxon>
        <taxon>Pezizomycotina</taxon>
        <taxon>Eurotiomycetes</taxon>
        <taxon>Chaetothyriomycetidae</taxon>
        <taxon>Chaetothyriales</taxon>
        <taxon>Cyphellophoraceae</taxon>
        <taxon>Cyphellophora</taxon>
    </lineage>
</organism>